<dbReference type="PROSITE" id="PS50949">
    <property type="entry name" value="HTH_GNTR"/>
    <property type="match status" value="1"/>
</dbReference>
<evidence type="ECO:0000313" key="5">
    <source>
        <dbReference type="EMBL" id="GAB98061.1"/>
    </source>
</evidence>
<dbReference type="Proteomes" id="UP000008366">
    <property type="component" value="Unassembled WGS sequence"/>
</dbReference>
<dbReference type="GO" id="GO:0003700">
    <property type="term" value="F:DNA-binding transcription factor activity"/>
    <property type="evidence" value="ECO:0007669"/>
    <property type="project" value="InterPro"/>
</dbReference>
<organism evidence="5 6">
    <name type="scientific">Kineosphaera limosa NBRC 100340</name>
    <dbReference type="NCBI Taxonomy" id="1184609"/>
    <lineage>
        <taxon>Bacteria</taxon>
        <taxon>Bacillati</taxon>
        <taxon>Actinomycetota</taxon>
        <taxon>Actinomycetes</taxon>
        <taxon>Micrococcales</taxon>
        <taxon>Dermatophilaceae</taxon>
        <taxon>Kineosphaera</taxon>
    </lineage>
</organism>
<name>K6WW47_9MICO</name>
<evidence type="ECO:0000256" key="3">
    <source>
        <dbReference type="ARBA" id="ARBA00023163"/>
    </source>
</evidence>
<dbReference type="Gene3D" id="1.20.120.530">
    <property type="entry name" value="GntR ligand-binding domain-like"/>
    <property type="match status" value="1"/>
</dbReference>
<dbReference type="InterPro" id="IPR036390">
    <property type="entry name" value="WH_DNA-bd_sf"/>
</dbReference>
<comment type="caution">
    <text evidence="5">The sequence shown here is derived from an EMBL/GenBank/DDBJ whole genome shotgun (WGS) entry which is preliminary data.</text>
</comment>
<dbReference type="SMART" id="SM00895">
    <property type="entry name" value="FCD"/>
    <property type="match status" value="1"/>
</dbReference>
<dbReference type="InterPro" id="IPR011711">
    <property type="entry name" value="GntR_C"/>
</dbReference>
<reference evidence="5 6" key="1">
    <citation type="submission" date="2012-08" db="EMBL/GenBank/DDBJ databases">
        <title>Whole genome shotgun sequence of Kineosphaera limosa NBRC 100340.</title>
        <authorList>
            <person name="Yoshida I."/>
            <person name="Isaki S."/>
            <person name="Hosoyama A."/>
            <person name="Tsuchikane K."/>
            <person name="Katsumata H."/>
            <person name="Ando Y."/>
            <person name="Ohji S."/>
            <person name="Hamada M."/>
            <person name="Tamura T."/>
            <person name="Yamazoe A."/>
            <person name="Yamazaki S."/>
            <person name="Fujita N."/>
        </authorList>
    </citation>
    <scope>NUCLEOTIDE SEQUENCE [LARGE SCALE GENOMIC DNA]</scope>
    <source>
        <strain evidence="5 6">NBRC 100340</strain>
    </source>
</reference>
<dbReference type="PRINTS" id="PR00035">
    <property type="entry name" value="HTHGNTR"/>
</dbReference>
<protein>
    <submittedName>
        <fullName evidence="5">Putative GntR family transcriptional regulator</fullName>
    </submittedName>
</protein>
<evidence type="ECO:0000259" key="4">
    <source>
        <dbReference type="PROSITE" id="PS50949"/>
    </source>
</evidence>
<keyword evidence="3" id="KW-0804">Transcription</keyword>
<dbReference type="InterPro" id="IPR000524">
    <property type="entry name" value="Tscrpt_reg_HTH_GntR"/>
</dbReference>
<dbReference type="AlphaFoldDB" id="K6WW47"/>
<dbReference type="PANTHER" id="PTHR43537">
    <property type="entry name" value="TRANSCRIPTIONAL REGULATOR, GNTR FAMILY"/>
    <property type="match status" value="1"/>
</dbReference>
<dbReference type="RefSeq" id="WP_006594593.1">
    <property type="nucleotide sequence ID" value="NZ_BAHD01000097.1"/>
</dbReference>
<evidence type="ECO:0000256" key="2">
    <source>
        <dbReference type="ARBA" id="ARBA00023125"/>
    </source>
</evidence>
<dbReference type="InterPro" id="IPR036388">
    <property type="entry name" value="WH-like_DNA-bd_sf"/>
</dbReference>
<dbReference type="GO" id="GO:0003677">
    <property type="term" value="F:DNA binding"/>
    <property type="evidence" value="ECO:0007669"/>
    <property type="project" value="UniProtKB-KW"/>
</dbReference>
<dbReference type="PANTHER" id="PTHR43537:SF24">
    <property type="entry name" value="GLUCONATE OPERON TRANSCRIPTIONAL REPRESSOR"/>
    <property type="match status" value="1"/>
</dbReference>
<dbReference type="EMBL" id="BAHD01000097">
    <property type="protein sequence ID" value="GAB98061.1"/>
    <property type="molecule type" value="Genomic_DNA"/>
</dbReference>
<evidence type="ECO:0000313" key="6">
    <source>
        <dbReference type="Proteomes" id="UP000008366"/>
    </source>
</evidence>
<dbReference type="SMART" id="SM00345">
    <property type="entry name" value="HTH_GNTR"/>
    <property type="match status" value="1"/>
</dbReference>
<dbReference type="SUPFAM" id="SSF48008">
    <property type="entry name" value="GntR ligand-binding domain-like"/>
    <property type="match status" value="1"/>
</dbReference>
<dbReference type="Pfam" id="PF00392">
    <property type="entry name" value="GntR"/>
    <property type="match status" value="1"/>
</dbReference>
<dbReference type="Gene3D" id="1.10.10.10">
    <property type="entry name" value="Winged helix-like DNA-binding domain superfamily/Winged helix DNA-binding domain"/>
    <property type="match status" value="1"/>
</dbReference>
<sequence>MSQATGSLFETKSDFAYRLVRDRILSGQFEPGAVMQQRDLAAELGISTTPLREALRRLKSEGLVELDSHRDARVTPLRAEEARDLLELRRALEPVAVGLAADRRTSADIEAMRAALAALEPLPADPSVEQLVRHREFHGALYRASHNQAIIEALDQLWDKQDRYRRLALQTDPDARVLVAKAQEHRDLLDHVVAGDAGAAADLMARHIESSHGAHALRRLGGAQAR</sequence>
<accession>K6WW47</accession>
<dbReference type="eggNOG" id="COG1802">
    <property type="taxonomic scope" value="Bacteria"/>
</dbReference>
<feature type="domain" description="HTH gntR-type" evidence="4">
    <location>
        <begin position="10"/>
        <end position="77"/>
    </location>
</feature>
<gene>
    <name evidence="5" type="ORF">KILIM_097_00110</name>
</gene>
<dbReference type="Pfam" id="PF07729">
    <property type="entry name" value="FCD"/>
    <property type="match status" value="1"/>
</dbReference>
<dbReference type="SUPFAM" id="SSF46785">
    <property type="entry name" value="Winged helix' DNA-binding domain"/>
    <property type="match status" value="1"/>
</dbReference>
<dbReference type="STRING" id="1184609.KILIM_097_00110"/>
<proteinExistence type="predicted"/>
<evidence type="ECO:0000256" key="1">
    <source>
        <dbReference type="ARBA" id="ARBA00023015"/>
    </source>
</evidence>
<dbReference type="InterPro" id="IPR008920">
    <property type="entry name" value="TF_FadR/GntR_C"/>
</dbReference>
<dbReference type="OrthoDB" id="3864082at2"/>
<keyword evidence="2" id="KW-0238">DNA-binding</keyword>
<keyword evidence="6" id="KW-1185">Reference proteome</keyword>
<keyword evidence="1" id="KW-0805">Transcription regulation</keyword>